<proteinExistence type="predicted"/>
<comment type="caution">
    <text evidence="2">The sequence shown here is derived from an EMBL/GenBank/DDBJ whole genome shotgun (WGS) entry which is preliminary data.</text>
</comment>
<gene>
    <name evidence="2" type="ORF">GDO54_004512</name>
</gene>
<dbReference type="EMBL" id="DYDO01000012">
    <property type="protein sequence ID" value="DBA15279.1"/>
    <property type="molecule type" value="Genomic_DNA"/>
</dbReference>
<dbReference type="Proteomes" id="UP001181693">
    <property type="component" value="Unassembled WGS sequence"/>
</dbReference>
<protein>
    <submittedName>
        <fullName evidence="2">Uncharacterized protein</fullName>
    </submittedName>
</protein>
<reference evidence="2" key="1">
    <citation type="thesis" date="2020" institute="ProQuest LLC" country="789 East Eisenhower Parkway, Ann Arbor, MI, USA">
        <title>Comparative Genomics and Chromosome Evolution.</title>
        <authorList>
            <person name="Mudd A.B."/>
        </authorList>
    </citation>
    <scope>NUCLEOTIDE SEQUENCE</scope>
    <source>
        <strain evidence="2">1538</strain>
        <tissue evidence="2">Blood</tissue>
    </source>
</reference>
<feature type="region of interest" description="Disordered" evidence="1">
    <location>
        <begin position="1"/>
        <end position="20"/>
    </location>
</feature>
<evidence type="ECO:0000256" key="1">
    <source>
        <dbReference type="SAM" id="MobiDB-lite"/>
    </source>
</evidence>
<evidence type="ECO:0000313" key="3">
    <source>
        <dbReference type="Proteomes" id="UP001181693"/>
    </source>
</evidence>
<sequence>MLAAKKKLKKTIKKSSSSEVTQVEKPLFEFSQTPRPVPGEKLLAALQEWGHGHQKTGVSNPIEESDRRSSLGNSEDFKLVFKCVNISNSGFINEIEVTNALGLLGLVVTDGRKEHISKFMKSNNG</sequence>
<dbReference type="AlphaFoldDB" id="A0AAV2ZLZ2"/>
<feature type="compositionally biased region" description="Basic residues" evidence="1">
    <location>
        <begin position="1"/>
        <end position="13"/>
    </location>
</feature>
<name>A0AAV2ZLZ2_PYXAD</name>
<feature type="region of interest" description="Disordered" evidence="1">
    <location>
        <begin position="51"/>
        <end position="71"/>
    </location>
</feature>
<organism evidence="2 3">
    <name type="scientific">Pyxicephalus adspersus</name>
    <name type="common">African bullfrog</name>
    <dbReference type="NCBI Taxonomy" id="30357"/>
    <lineage>
        <taxon>Eukaryota</taxon>
        <taxon>Metazoa</taxon>
        <taxon>Chordata</taxon>
        <taxon>Craniata</taxon>
        <taxon>Vertebrata</taxon>
        <taxon>Euteleostomi</taxon>
        <taxon>Amphibia</taxon>
        <taxon>Batrachia</taxon>
        <taxon>Anura</taxon>
        <taxon>Neobatrachia</taxon>
        <taxon>Ranoidea</taxon>
        <taxon>Pyxicephalidae</taxon>
        <taxon>Pyxicephalinae</taxon>
        <taxon>Pyxicephalus</taxon>
    </lineage>
</organism>
<evidence type="ECO:0000313" key="2">
    <source>
        <dbReference type="EMBL" id="DBA15279.1"/>
    </source>
</evidence>
<accession>A0AAV2ZLZ2</accession>
<keyword evidence="3" id="KW-1185">Reference proteome</keyword>